<sequence>HEALEIASALDRLDQLTDADLARASAIYACPPLLDLSNTTARDLYLRSLLTNRDLPDSTWRAVVSQYPTETRQCNTRLLLASYVTLSPTTGTQATPPPPPPLAHHVPLTPLLLPRLATARLLMLHAPQLTFSLFVSKHLPGLIVDHVHVELALLCVLVPDAPRDRIEAVVDVLASPKHKWSLDGVNEDVVVAAAVRELRLAEAVIKSGGKVAQVVMDRLGLR</sequence>
<dbReference type="AlphaFoldDB" id="A0A1Y2H4E4"/>
<evidence type="ECO:0000313" key="2">
    <source>
        <dbReference type="Proteomes" id="UP000193411"/>
    </source>
</evidence>
<feature type="non-terminal residue" evidence="1">
    <location>
        <position position="1"/>
    </location>
</feature>
<reference evidence="1 2" key="1">
    <citation type="submission" date="2016-07" db="EMBL/GenBank/DDBJ databases">
        <title>Pervasive Adenine N6-methylation of Active Genes in Fungi.</title>
        <authorList>
            <consortium name="DOE Joint Genome Institute"/>
            <person name="Mondo S.J."/>
            <person name="Dannebaum R.O."/>
            <person name="Kuo R.C."/>
            <person name="Labutti K."/>
            <person name="Haridas S."/>
            <person name="Kuo A."/>
            <person name="Salamov A."/>
            <person name="Ahrendt S.R."/>
            <person name="Lipzen A."/>
            <person name="Sullivan W."/>
            <person name="Andreopoulos W.B."/>
            <person name="Clum A."/>
            <person name="Lindquist E."/>
            <person name="Daum C."/>
            <person name="Ramamoorthy G.K."/>
            <person name="Gryganskyi A."/>
            <person name="Culley D."/>
            <person name="Magnuson J.K."/>
            <person name="James T.Y."/>
            <person name="O'Malley M.A."/>
            <person name="Stajich J.E."/>
            <person name="Spatafora J.W."/>
            <person name="Visel A."/>
            <person name="Grigoriev I.V."/>
        </authorList>
    </citation>
    <scope>NUCLEOTIDE SEQUENCE [LARGE SCALE GENOMIC DNA]</scope>
    <source>
        <strain evidence="1 2">PL171</strain>
    </source>
</reference>
<proteinExistence type="predicted"/>
<dbReference type="Proteomes" id="UP000193411">
    <property type="component" value="Unassembled WGS sequence"/>
</dbReference>
<accession>A0A1Y2H4E4</accession>
<protein>
    <submittedName>
        <fullName evidence="1">Uncharacterized protein</fullName>
    </submittedName>
</protein>
<name>A0A1Y2H4E4_9FUNG</name>
<comment type="caution">
    <text evidence="1">The sequence shown here is derived from an EMBL/GenBank/DDBJ whole genome shotgun (WGS) entry which is preliminary data.</text>
</comment>
<gene>
    <name evidence="1" type="ORF">BCR44DRAFT_1450965</name>
</gene>
<dbReference type="EMBL" id="MCFL01000195">
    <property type="protein sequence ID" value="ORZ29438.1"/>
    <property type="molecule type" value="Genomic_DNA"/>
</dbReference>
<organism evidence="1 2">
    <name type="scientific">Catenaria anguillulae PL171</name>
    <dbReference type="NCBI Taxonomy" id="765915"/>
    <lineage>
        <taxon>Eukaryota</taxon>
        <taxon>Fungi</taxon>
        <taxon>Fungi incertae sedis</taxon>
        <taxon>Blastocladiomycota</taxon>
        <taxon>Blastocladiomycetes</taxon>
        <taxon>Blastocladiales</taxon>
        <taxon>Catenariaceae</taxon>
        <taxon>Catenaria</taxon>
    </lineage>
</organism>
<evidence type="ECO:0000313" key="1">
    <source>
        <dbReference type="EMBL" id="ORZ29438.1"/>
    </source>
</evidence>
<keyword evidence="2" id="KW-1185">Reference proteome</keyword>